<dbReference type="InterPro" id="IPR038732">
    <property type="entry name" value="HpyO/CreE_NAD-binding"/>
</dbReference>
<dbReference type="PANTHER" id="PTHR40254">
    <property type="entry name" value="BLR0577 PROTEIN"/>
    <property type="match status" value="1"/>
</dbReference>
<dbReference type="Gene3D" id="3.50.50.60">
    <property type="entry name" value="FAD/NAD(P)-binding domain"/>
    <property type="match status" value="1"/>
</dbReference>
<evidence type="ECO:0000313" key="3">
    <source>
        <dbReference type="EMBL" id="EKS28822.1"/>
    </source>
</evidence>
<dbReference type="Proteomes" id="UP000001342">
    <property type="component" value="Unassembled WGS sequence"/>
</dbReference>
<evidence type="ECO:0000259" key="2">
    <source>
        <dbReference type="Pfam" id="PF13454"/>
    </source>
</evidence>
<organism evidence="3 4">
    <name type="scientific">Afipia felis ATCC 53690</name>
    <dbReference type="NCBI Taxonomy" id="883080"/>
    <lineage>
        <taxon>Bacteria</taxon>
        <taxon>Pseudomonadati</taxon>
        <taxon>Pseudomonadota</taxon>
        <taxon>Alphaproteobacteria</taxon>
        <taxon>Hyphomicrobiales</taxon>
        <taxon>Nitrobacteraceae</taxon>
        <taxon>Afipia</taxon>
    </lineage>
</organism>
<protein>
    <recommendedName>
        <fullName evidence="2">FAD-dependent urate hydroxylase HpyO/Asp monooxygenase CreE-like FAD/NAD(P)-binding domain-containing protein</fullName>
    </recommendedName>
</protein>
<evidence type="ECO:0000256" key="1">
    <source>
        <dbReference type="SAM" id="Phobius"/>
    </source>
</evidence>
<dbReference type="InterPro" id="IPR052189">
    <property type="entry name" value="L-asp_N-monooxygenase_NS-form"/>
</dbReference>
<keyword evidence="1" id="KW-1133">Transmembrane helix</keyword>
<dbReference type="PANTHER" id="PTHR40254:SF1">
    <property type="entry name" value="BLR0577 PROTEIN"/>
    <property type="match status" value="1"/>
</dbReference>
<dbReference type="Pfam" id="PF13454">
    <property type="entry name" value="NAD_binding_9"/>
    <property type="match status" value="1"/>
</dbReference>
<sequence>MNWIYGMRSRSNVANEFNAIRAPIAIIGGGFSGAALAWHLRKKRVTADIVVIEPQADLGRGLAYGTTDSAHRINVPATRMILDAEDAEHFHRWLIDTNYLATDPKAAMPDGRLFPTREAFGRYIDEQVRNLSPAITHLQAKAVSAVATKKSGFRIACDNGETVEAATLVLAICHAPPAVPGSLRSLRSHPRFFPDAWREGVLASLSPDDRILIVGTGLTMADIVASLERAGHRGEIVAVSRRGLRPQRHTGNPSVFEGDFTTPPVRQPAALSRRIRKAVTDAAREGLPWQIVLNRVHEQGQSIWQNLSASGRRQLLRHLRPYWDIHRFRIAPQIHETIEKLIAYGMLDIRAASVKANYGTLDIRVAPVRANSTTQHAITVDLRARHDTEWKPATFDAVILATGPAHAIAADPLLSSMNEDGLLRADPLGLGIKVDRLGCAIDGQNEPNPNLYVAGPLARGTFGELMGISDLSSYAEKIAERIAASLQAAKSCAHTTWEDVH</sequence>
<feature type="transmembrane region" description="Helical" evidence="1">
    <location>
        <begin position="20"/>
        <end position="40"/>
    </location>
</feature>
<keyword evidence="1" id="KW-0472">Membrane</keyword>
<dbReference type="EMBL" id="AGWZ01000001">
    <property type="protein sequence ID" value="EKS28822.1"/>
    <property type="molecule type" value="Genomic_DNA"/>
</dbReference>
<name>A0ABP2SDN5_AFIFE</name>
<evidence type="ECO:0000313" key="4">
    <source>
        <dbReference type="Proteomes" id="UP000001342"/>
    </source>
</evidence>
<dbReference type="InterPro" id="IPR036188">
    <property type="entry name" value="FAD/NAD-bd_sf"/>
</dbReference>
<keyword evidence="1" id="KW-0812">Transmembrane</keyword>
<dbReference type="SUPFAM" id="SSF51905">
    <property type="entry name" value="FAD/NAD(P)-binding domain"/>
    <property type="match status" value="2"/>
</dbReference>
<comment type="caution">
    <text evidence="3">The sequence shown here is derived from an EMBL/GenBank/DDBJ whole genome shotgun (WGS) entry which is preliminary data.</text>
</comment>
<keyword evidence="4" id="KW-1185">Reference proteome</keyword>
<proteinExistence type="predicted"/>
<reference evidence="3 4" key="1">
    <citation type="submission" date="2012-04" db="EMBL/GenBank/DDBJ databases">
        <title>The Genome Sequence of Afipia felis ATCC 53690.</title>
        <authorList>
            <consortium name="The Broad Institute Genome Sequencing Platform"/>
            <person name="Earl A."/>
            <person name="Ward D."/>
            <person name="Feldgarden M."/>
            <person name="Gevers D."/>
            <person name="Huys G."/>
            <person name="Walker B."/>
            <person name="Young S.K."/>
            <person name="Zeng Q."/>
            <person name="Gargeya S."/>
            <person name="Fitzgerald M."/>
            <person name="Haas B."/>
            <person name="Abouelleil A."/>
            <person name="Alvarado L."/>
            <person name="Arachchi H.M."/>
            <person name="Berlin A."/>
            <person name="Chapman S.B."/>
            <person name="Goldberg J."/>
            <person name="Griggs A."/>
            <person name="Gujja S."/>
            <person name="Hansen M."/>
            <person name="Howarth C."/>
            <person name="Imamovic A."/>
            <person name="Larimer J."/>
            <person name="McCowen C."/>
            <person name="Montmayeur A."/>
            <person name="Murphy C."/>
            <person name="Neiman D."/>
            <person name="Pearson M."/>
            <person name="Priest M."/>
            <person name="Roberts A."/>
            <person name="Saif S."/>
            <person name="Shea T."/>
            <person name="Sisk P."/>
            <person name="Sykes S."/>
            <person name="Wortman J."/>
            <person name="Nusbaum C."/>
            <person name="Birren B."/>
        </authorList>
    </citation>
    <scope>NUCLEOTIDE SEQUENCE [LARGE SCALE GENOMIC DNA]</scope>
    <source>
        <strain evidence="3 4">ATCC 53690</strain>
    </source>
</reference>
<feature type="domain" description="FAD-dependent urate hydroxylase HpyO/Asp monooxygenase CreE-like FAD/NAD(P)-binding" evidence="2">
    <location>
        <begin position="25"/>
        <end position="174"/>
    </location>
</feature>
<accession>A0ABP2SDN5</accession>
<gene>
    <name evidence="3" type="ORF">HMPREF9697_01350</name>
</gene>